<protein>
    <submittedName>
        <fullName evidence="1">Uncharacterized protein</fullName>
    </submittedName>
</protein>
<evidence type="ECO:0000313" key="2">
    <source>
        <dbReference type="Proteomes" id="UP000182680"/>
    </source>
</evidence>
<sequence length="110" mass="12647">MNHSKIDTLSFAMHLHLATRLSKNPLLLADMKKCVDTWLKSEKCPGSTGYLQQWLDAIEKGPEAVISLATETSEQGQVLRSCSPFGVIWTPKERWEFIRQWREDRGCKKI</sequence>
<dbReference type="Proteomes" id="UP000182680">
    <property type="component" value="Unassembled WGS sequence"/>
</dbReference>
<name>A0AA94L2Y9_DESDE</name>
<dbReference type="RefSeq" id="WP_143142648.1">
    <property type="nucleotide sequence ID" value="NZ_FPIW01000049.1"/>
</dbReference>
<organism evidence="1 2">
    <name type="scientific">Desulfovibrio desulfuricans</name>
    <dbReference type="NCBI Taxonomy" id="876"/>
    <lineage>
        <taxon>Bacteria</taxon>
        <taxon>Pseudomonadati</taxon>
        <taxon>Thermodesulfobacteriota</taxon>
        <taxon>Desulfovibrionia</taxon>
        <taxon>Desulfovibrionales</taxon>
        <taxon>Desulfovibrionaceae</taxon>
        <taxon>Desulfovibrio</taxon>
    </lineage>
</organism>
<comment type="caution">
    <text evidence="1">The sequence shown here is derived from an EMBL/GenBank/DDBJ whole genome shotgun (WGS) entry which is preliminary data.</text>
</comment>
<dbReference type="AlphaFoldDB" id="A0AA94L2Y9"/>
<dbReference type="EMBL" id="FPIW01000049">
    <property type="protein sequence ID" value="SFW63467.1"/>
    <property type="molecule type" value="Genomic_DNA"/>
</dbReference>
<gene>
    <name evidence="1" type="ORF">SAMN02910291_02217</name>
</gene>
<accession>A0AA94L2Y9</accession>
<evidence type="ECO:0000313" key="1">
    <source>
        <dbReference type="EMBL" id="SFW63467.1"/>
    </source>
</evidence>
<reference evidence="2" key="1">
    <citation type="submission" date="2016-11" db="EMBL/GenBank/DDBJ databases">
        <authorList>
            <person name="Jaros S."/>
            <person name="Januszkiewicz K."/>
            <person name="Wedrychowicz H."/>
        </authorList>
    </citation>
    <scope>NUCLEOTIDE SEQUENCE [LARGE SCALE GENOMIC DNA]</scope>
    <source>
        <strain evidence="2">DSM 7057</strain>
    </source>
</reference>
<proteinExistence type="predicted"/>